<evidence type="ECO:0000256" key="5">
    <source>
        <dbReference type="SAM" id="Phobius"/>
    </source>
</evidence>
<keyword evidence="8" id="KW-1185">Reference proteome</keyword>
<dbReference type="GO" id="GO:0005506">
    <property type="term" value="F:iron ion binding"/>
    <property type="evidence" value="ECO:0007669"/>
    <property type="project" value="InterPro"/>
</dbReference>
<gene>
    <name evidence="7" type="ORF">Bhyg_16950</name>
</gene>
<name>A0A9Q0MNP0_9DIPT</name>
<proteinExistence type="predicted"/>
<dbReference type="GO" id="GO:0016491">
    <property type="term" value="F:oxidoreductase activity"/>
    <property type="evidence" value="ECO:0007669"/>
    <property type="project" value="InterPro"/>
</dbReference>
<evidence type="ECO:0000313" key="8">
    <source>
        <dbReference type="Proteomes" id="UP001151699"/>
    </source>
</evidence>
<dbReference type="InterPro" id="IPR006694">
    <property type="entry name" value="Fatty_acid_hydroxylase"/>
</dbReference>
<evidence type="ECO:0000256" key="4">
    <source>
        <dbReference type="ARBA" id="ARBA00023136"/>
    </source>
</evidence>
<reference evidence="7" key="1">
    <citation type="submission" date="2022-07" db="EMBL/GenBank/DDBJ databases">
        <authorList>
            <person name="Trinca V."/>
            <person name="Uliana J.V.C."/>
            <person name="Torres T.T."/>
            <person name="Ward R.J."/>
            <person name="Monesi N."/>
        </authorList>
    </citation>
    <scope>NUCLEOTIDE SEQUENCE</scope>
    <source>
        <strain evidence="7">HSMRA1968</strain>
        <tissue evidence="7">Whole embryos</tissue>
    </source>
</reference>
<evidence type="ECO:0000256" key="3">
    <source>
        <dbReference type="ARBA" id="ARBA00022989"/>
    </source>
</evidence>
<keyword evidence="4 5" id="KW-0472">Membrane</keyword>
<dbReference type="Proteomes" id="UP001151699">
    <property type="component" value="Unassembled WGS sequence"/>
</dbReference>
<evidence type="ECO:0000313" key="7">
    <source>
        <dbReference type="EMBL" id="KAJ6632941.1"/>
    </source>
</evidence>
<dbReference type="EMBL" id="WJQU01002379">
    <property type="protein sequence ID" value="KAJ6632941.1"/>
    <property type="molecule type" value="Genomic_DNA"/>
</dbReference>
<feature type="non-terminal residue" evidence="7">
    <location>
        <position position="1"/>
    </location>
</feature>
<dbReference type="Pfam" id="PF04116">
    <property type="entry name" value="FA_hydroxylase"/>
    <property type="match status" value="1"/>
</dbReference>
<keyword evidence="3 5" id="KW-1133">Transmembrane helix</keyword>
<dbReference type="OrthoDB" id="408954at2759"/>
<feature type="domain" description="Fatty acid hydroxylase" evidence="6">
    <location>
        <begin position="78"/>
        <end position="207"/>
    </location>
</feature>
<keyword evidence="2 5" id="KW-0812">Transmembrane</keyword>
<dbReference type="PANTHER" id="PTHR11863">
    <property type="entry name" value="STEROL DESATURASE"/>
    <property type="match status" value="1"/>
</dbReference>
<dbReference type="InterPro" id="IPR050307">
    <property type="entry name" value="Sterol_Desaturase_Related"/>
</dbReference>
<dbReference type="AlphaFoldDB" id="A0A9Q0MNP0"/>
<feature type="non-terminal residue" evidence="7">
    <location>
        <position position="263"/>
    </location>
</feature>
<sequence>WYFYVRQRDTPHEWKCQPEKFLPPELERHEIIVGSISLLCVSVLTGSFACYIYNGGAIQWIYYSPSEYGWWWFFLQVPVIFIYQDYSTYLTHRFYHTPFMYKHFHKLHHTYKQPTAFSVTAIHPVEIMQVQLTMILPIFVIPVHWVMFYAIALYTYYHGIIDHSGVTFKAHWWQPWQPDAIFHDNHHQYFHVNFGFNIYIWDVLHGTYRKKDRVYTEDIYYGKGLAFDEVPKDVLLNDIAERKSENPLAYTDNVNVNDLDLSD</sequence>
<evidence type="ECO:0000256" key="2">
    <source>
        <dbReference type="ARBA" id="ARBA00022692"/>
    </source>
</evidence>
<accession>A0A9Q0MNP0</accession>
<feature type="transmembrane region" description="Helical" evidence="5">
    <location>
        <begin position="134"/>
        <end position="157"/>
    </location>
</feature>
<feature type="transmembrane region" description="Helical" evidence="5">
    <location>
        <begin position="31"/>
        <end position="56"/>
    </location>
</feature>
<comment type="caution">
    <text evidence="7">The sequence shown here is derived from an EMBL/GenBank/DDBJ whole genome shotgun (WGS) entry which is preliminary data.</text>
</comment>
<protein>
    <submittedName>
        <fullName evidence="7">Delta(7)-sterol 5(6)-desaturase</fullName>
    </submittedName>
</protein>
<evidence type="ECO:0000259" key="6">
    <source>
        <dbReference type="Pfam" id="PF04116"/>
    </source>
</evidence>
<evidence type="ECO:0000256" key="1">
    <source>
        <dbReference type="ARBA" id="ARBA00004370"/>
    </source>
</evidence>
<organism evidence="7 8">
    <name type="scientific">Pseudolycoriella hygida</name>
    <dbReference type="NCBI Taxonomy" id="35572"/>
    <lineage>
        <taxon>Eukaryota</taxon>
        <taxon>Metazoa</taxon>
        <taxon>Ecdysozoa</taxon>
        <taxon>Arthropoda</taxon>
        <taxon>Hexapoda</taxon>
        <taxon>Insecta</taxon>
        <taxon>Pterygota</taxon>
        <taxon>Neoptera</taxon>
        <taxon>Endopterygota</taxon>
        <taxon>Diptera</taxon>
        <taxon>Nematocera</taxon>
        <taxon>Sciaroidea</taxon>
        <taxon>Sciaridae</taxon>
        <taxon>Pseudolycoriella</taxon>
    </lineage>
</organism>
<comment type="subcellular location">
    <subcellularLocation>
        <location evidence="1">Membrane</location>
    </subcellularLocation>
</comment>
<feature type="transmembrane region" description="Helical" evidence="5">
    <location>
        <begin position="68"/>
        <end position="86"/>
    </location>
</feature>
<dbReference type="GO" id="GO:0008610">
    <property type="term" value="P:lipid biosynthetic process"/>
    <property type="evidence" value="ECO:0007669"/>
    <property type="project" value="InterPro"/>
</dbReference>
<dbReference type="GO" id="GO:0016020">
    <property type="term" value="C:membrane"/>
    <property type="evidence" value="ECO:0007669"/>
    <property type="project" value="UniProtKB-SubCell"/>
</dbReference>